<gene>
    <name evidence="3" type="ORF">SAMN05216287_2050</name>
</gene>
<organism evidence="3 4">
    <name type="scientific">Pseudomonas kuykendallii</name>
    <dbReference type="NCBI Taxonomy" id="1007099"/>
    <lineage>
        <taxon>Bacteria</taxon>
        <taxon>Pseudomonadati</taxon>
        <taxon>Pseudomonadota</taxon>
        <taxon>Gammaproteobacteria</taxon>
        <taxon>Pseudomonadales</taxon>
        <taxon>Pseudomonadaceae</taxon>
        <taxon>Pseudomonas</taxon>
    </lineage>
</organism>
<reference evidence="4" key="1">
    <citation type="submission" date="2016-10" db="EMBL/GenBank/DDBJ databases">
        <authorList>
            <person name="Varghese N."/>
            <person name="Submissions S."/>
        </authorList>
    </citation>
    <scope>NUCLEOTIDE SEQUENCE [LARGE SCALE GENOMIC DNA]</scope>
    <source>
        <strain evidence="4">NRRL B-59562</strain>
    </source>
</reference>
<keyword evidence="4" id="KW-1185">Reference proteome</keyword>
<dbReference type="RefSeq" id="WP_175534338.1">
    <property type="nucleotide sequence ID" value="NZ_FNNU01000003.1"/>
</dbReference>
<proteinExistence type="predicted"/>
<dbReference type="SMART" id="SM00972">
    <property type="entry name" value="SCPU"/>
    <property type="match status" value="2"/>
</dbReference>
<protein>
    <submittedName>
        <fullName evidence="3">Spore coat protein U (SCPU) domain-containing protein</fullName>
    </submittedName>
</protein>
<dbReference type="AlphaFoldDB" id="A0A1H2YTQ7"/>
<dbReference type="STRING" id="1007099.SAMN05216287_2050"/>
<evidence type="ECO:0000259" key="2">
    <source>
        <dbReference type="Pfam" id="PF05229"/>
    </source>
</evidence>
<feature type="domain" description="Spore coat protein U/FanG" evidence="2">
    <location>
        <begin position="18"/>
        <end position="151"/>
    </location>
</feature>
<evidence type="ECO:0000256" key="1">
    <source>
        <dbReference type="SAM" id="SignalP"/>
    </source>
</evidence>
<dbReference type="Pfam" id="PF05229">
    <property type="entry name" value="SCPU"/>
    <property type="match status" value="2"/>
</dbReference>
<dbReference type="InterPro" id="IPR007893">
    <property type="entry name" value="Spore_coat_U/FanG"/>
</dbReference>
<evidence type="ECO:0000313" key="4">
    <source>
        <dbReference type="Proteomes" id="UP000243778"/>
    </source>
</evidence>
<accession>A0A1H2YTQ7</accession>
<dbReference type="Proteomes" id="UP000243778">
    <property type="component" value="Unassembled WGS sequence"/>
</dbReference>
<keyword evidence="1" id="KW-0732">Signal</keyword>
<dbReference type="PANTHER" id="PTHR37089:SF1">
    <property type="entry name" value="MEMBRANE PROTEIN"/>
    <property type="match status" value="1"/>
</dbReference>
<dbReference type="InterPro" id="IPR053167">
    <property type="entry name" value="Spore_coat_component"/>
</dbReference>
<evidence type="ECO:0000313" key="3">
    <source>
        <dbReference type="EMBL" id="SDX08526.1"/>
    </source>
</evidence>
<feature type="signal peptide" evidence="1">
    <location>
        <begin position="1"/>
        <end position="27"/>
    </location>
</feature>
<feature type="chain" id="PRO_5017428817" evidence="1">
    <location>
        <begin position="28"/>
        <end position="327"/>
    </location>
</feature>
<dbReference type="EMBL" id="FNNU01000003">
    <property type="protein sequence ID" value="SDX08526.1"/>
    <property type="molecule type" value="Genomic_DNA"/>
</dbReference>
<sequence>MNRVPPPCRLLLSILLLMGLTLQQATACNTTTSDINLGTTSSLTLPTTTSQAAGAGGLTCSGSLQLVTGAYLRVTLLSNTLVLTGDQGGSVPFNLYSDSGYTQAMLAGQTLTLGATNLLAIGGSGISVPLYARTQLGANVPAGTYTGTVSVRWYWAICPSGVLNLCTWDTSPGVVQPTGTACVLNCTPTNWGTGALAQISVKLVVTKACQLSTLAAVDFGAQALVSQFAQRTQTVVVRCTNTEGFTLGFGNGQNYQAPWRQLASGANRLRYNIYRPDGVTVVNTAAPFPAVGTGSSQSFEFKAIIDPTQANVPVGTYIDNVVLTVSY</sequence>
<keyword evidence="3" id="KW-0167">Capsid protein</keyword>
<dbReference type="PANTHER" id="PTHR37089">
    <property type="entry name" value="PROTEIN U-RELATED"/>
    <property type="match status" value="1"/>
</dbReference>
<feature type="domain" description="Spore coat protein U/FanG" evidence="2">
    <location>
        <begin position="196"/>
        <end position="324"/>
    </location>
</feature>
<name>A0A1H2YTQ7_9PSED</name>
<keyword evidence="3" id="KW-0946">Virion</keyword>